<dbReference type="InterPro" id="IPR011453">
    <property type="entry name" value="DUF1559"/>
</dbReference>
<dbReference type="NCBIfam" id="TIGR04294">
    <property type="entry name" value="pre_pil_HX9DG"/>
    <property type="match status" value="1"/>
</dbReference>
<dbReference type="SUPFAM" id="SSF54523">
    <property type="entry name" value="Pili subunits"/>
    <property type="match status" value="1"/>
</dbReference>
<dbReference type="Gene3D" id="3.30.700.10">
    <property type="entry name" value="Glycoprotein, Type 4 Pilin"/>
    <property type="match status" value="1"/>
</dbReference>
<dbReference type="PANTHER" id="PTHR30093">
    <property type="entry name" value="GENERAL SECRETION PATHWAY PROTEIN G"/>
    <property type="match status" value="1"/>
</dbReference>
<accession>A0ABU5FBD0</accession>
<organism evidence="2 3">
    <name type="scientific">Gemmata algarum</name>
    <dbReference type="NCBI Taxonomy" id="2975278"/>
    <lineage>
        <taxon>Bacteria</taxon>
        <taxon>Pseudomonadati</taxon>
        <taxon>Planctomycetota</taxon>
        <taxon>Planctomycetia</taxon>
        <taxon>Gemmatales</taxon>
        <taxon>Gemmataceae</taxon>
        <taxon>Gemmata</taxon>
    </lineage>
</organism>
<dbReference type="InterPro" id="IPR045584">
    <property type="entry name" value="Pilin-like"/>
</dbReference>
<keyword evidence="3" id="KW-1185">Reference proteome</keyword>
<comment type="caution">
    <text evidence="2">The sequence shown here is derived from an EMBL/GenBank/DDBJ whole genome shotgun (WGS) entry which is preliminary data.</text>
</comment>
<dbReference type="Pfam" id="PF07596">
    <property type="entry name" value="SBP_bac_10"/>
    <property type="match status" value="1"/>
</dbReference>
<gene>
    <name evidence="2" type="ORF">R5W23_004625</name>
</gene>
<evidence type="ECO:0000313" key="2">
    <source>
        <dbReference type="EMBL" id="MDY3563126.1"/>
    </source>
</evidence>
<evidence type="ECO:0000259" key="1">
    <source>
        <dbReference type="Pfam" id="PF07596"/>
    </source>
</evidence>
<reference evidence="3" key="1">
    <citation type="journal article" date="2023" name="Mar. Drugs">
        <title>Gemmata algarum, a Novel Planctomycete Isolated from an Algal Mat, Displays Antimicrobial Activity.</title>
        <authorList>
            <person name="Kumar G."/>
            <person name="Kallscheuer N."/>
            <person name="Kashif M."/>
            <person name="Ahamad S."/>
            <person name="Jagadeeshwari U."/>
            <person name="Pannikurungottu S."/>
            <person name="Haufschild T."/>
            <person name="Kabuu M."/>
            <person name="Sasikala C."/>
            <person name="Jogler C."/>
            <person name="Ramana C."/>
        </authorList>
    </citation>
    <scope>NUCLEOTIDE SEQUENCE [LARGE SCALE GENOMIC DNA]</scope>
    <source>
        <strain evidence="3">JC673</strain>
    </source>
</reference>
<sequence>MSLVEVLVAIAIVAILIGLLLPATRRVQGAAARMKCQNNLKQLMLGLHNAHDASSSVAMLPWAKRRIEQSFPPGCFGPGAVPEERLSWMVALLPYLEQESLYRQFDREKGYAAAPSAGQTSVSTFICPASQEVATTAGLTNYVAMAGLGSDAASRPAGAAGNGFMGYDRVTPISMIKDGTSNTIALTETRIGLGPWARGGTSNLRGFESAEFLNHAEGRSRSSVPNGANVGMADGSVRFIGSGTDPKKLAAAITIAGGETIELD</sequence>
<evidence type="ECO:0000313" key="3">
    <source>
        <dbReference type="Proteomes" id="UP001272242"/>
    </source>
</evidence>
<dbReference type="Proteomes" id="UP001272242">
    <property type="component" value="Unassembled WGS sequence"/>
</dbReference>
<feature type="domain" description="DUF1559" evidence="1">
    <location>
        <begin position="30"/>
        <end position="200"/>
    </location>
</feature>
<dbReference type="PANTHER" id="PTHR30093:SF2">
    <property type="entry name" value="TYPE II SECRETION SYSTEM PROTEIN H"/>
    <property type="match status" value="1"/>
</dbReference>
<name>A0ABU5FBD0_9BACT</name>
<protein>
    <submittedName>
        <fullName evidence="2">DUF1559 domain-containing protein</fullName>
    </submittedName>
</protein>
<dbReference type="EMBL" id="JAXBLV010000232">
    <property type="protein sequence ID" value="MDY3563126.1"/>
    <property type="molecule type" value="Genomic_DNA"/>
</dbReference>
<proteinExistence type="predicted"/>
<dbReference type="InterPro" id="IPR027558">
    <property type="entry name" value="Pre_pil_HX9DG_C"/>
</dbReference>